<dbReference type="SUPFAM" id="SSF144232">
    <property type="entry name" value="HIT/MYND zinc finger-like"/>
    <property type="match status" value="1"/>
</dbReference>
<dbReference type="AlphaFoldDB" id="A0A5M9K816"/>
<comment type="caution">
    <text evidence="6">The sequence shown here is derived from an EMBL/GenBank/DDBJ whole genome shotgun (WGS) entry which is preliminary data.</text>
</comment>
<evidence type="ECO:0000313" key="6">
    <source>
        <dbReference type="EMBL" id="KAA8576643.1"/>
    </source>
</evidence>
<evidence type="ECO:0000313" key="7">
    <source>
        <dbReference type="Proteomes" id="UP000322873"/>
    </source>
</evidence>
<protein>
    <recommendedName>
        <fullName evidence="5">MYND-type domain-containing protein</fullName>
    </recommendedName>
</protein>
<dbReference type="EMBL" id="VICG01000001">
    <property type="protein sequence ID" value="KAA8576643.1"/>
    <property type="molecule type" value="Genomic_DNA"/>
</dbReference>
<reference evidence="6 7" key="1">
    <citation type="submission" date="2019-06" db="EMBL/GenBank/DDBJ databases">
        <title>Genome Sequence of the Brown Rot Fungal Pathogen Monilinia fructicola.</title>
        <authorList>
            <person name="De Miccolis Angelini R.M."/>
            <person name="Landi L."/>
            <person name="Abate D."/>
            <person name="Pollastro S."/>
            <person name="Romanazzi G."/>
            <person name="Faretra F."/>
        </authorList>
    </citation>
    <scope>NUCLEOTIDE SEQUENCE [LARGE SCALE GENOMIC DNA]</scope>
    <source>
        <strain evidence="6 7">Mfrc123</strain>
    </source>
</reference>
<dbReference type="InterPro" id="IPR002893">
    <property type="entry name" value="Znf_MYND"/>
</dbReference>
<evidence type="ECO:0000256" key="1">
    <source>
        <dbReference type="ARBA" id="ARBA00022723"/>
    </source>
</evidence>
<accession>A0A5M9K816</accession>
<keyword evidence="2 4" id="KW-0863">Zinc-finger</keyword>
<dbReference type="PROSITE" id="PS50865">
    <property type="entry name" value="ZF_MYND_2"/>
    <property type="match status" value="1"/>
</dbReference>
<proteinExistence type="predicted"/>
<dbReference type="Pfam" id="PF01753">
    <property type="entry name" value="zf-MYND"/>
    <property type="match status" value="1"/>
</dbReference>
<evidence type="ECO:0000256" key="2">
    <source>
        <dbReference type="ARBA" id="ARBA00022771"/>
    </source>
</evidence>
<sequence>MAGSKEGGCACCQRLAVKRCAGCLGAPIYDDGVHTDVFYCSVECQKADWVQHKAVCKKLQARKLLGRAVLLLQAIIYQIRLHASILQFESVRIKDSTVYLDGVSGNGYKNAIYLAPFPTNLALDRNTFEAVLMWGSCTEAMVYLYGFAKEFLIDLCSRVEEVNVTVISPKLQICHTIAGSSVVNPPCLSHDLYRVTLNNGEEWAVDCTGVQYGYTEPLCSWSHISQHRLSKINAVNAFGYARQKPCHLGEIKHPIVRMVVSKKEQAQRELAMALNKKIPELAQEYGGKLNAILEGSDAVFERAKDSFSAQLNDYVMAAVSKQNDHEQILRRSKEMDEFLSQVLAGFKQ</sequence>
<evidence type="ECO:0000256" key="3">
    <source>
        <dbReference type="ARBA" id="ARBA00022833"/>
    </source>
</evidence>
<dbReference type="Gene3D" id="6.10.140.2220">
    <property type="match status" value="1"/>
</dbReference>
<feature type="domain" description="MYND-type" evidence="5">
    <location>
        <begin position="9"/>
        <end position="56"/>
    </location>
</feature>
<keyword evidence="7" id="KW-1185">Reference proteome</keyword>
<keyword evidence="1" id="KW-0479">Metal-binding</keyword>
<keyword evidence="3" id="KW-0862">Zinc</keyword>
<dbReference type="Proteomes" id="UP000322873">
    <property type="component" value="Unassembled WGS sequence"/>
</dbReference>
<dbReference type="VEuPathDB" id="FungiDB:MFRU_014g01970"/>
<evidence type="ECO:0000256" key="4">
    <source>
        <dbReference type="PROSITE-ProRule" id="PRU00134"/>
    </source>
</evidence>
<dbReference type="GO" id="GO:0008270">
    <property type="term" value="F:zinc ion binding"/>
    <property type="evidence" value="ECO:0007669"/>
    <property type="project" value="UniProtKB-KW"/>
</dbReference>
<name>A0A5M9K816_MONFR</name>
<organism evidence="6 7">
    <name type="scientific">Monilinia fructicola</name>
    <name type="common">Brown rot fungus</name>
    <name type="synonym">Ciboria fructicola</name>
    <dbReference type="NCBI Taxonomy" id="38448"/>
    <lineage>
        <taxon>Eukaryota</taxon>
        <taxon>Fungi</taxon>
        <taxon>Dikarya</taxon>
        <taxon>Ascomycota</taxon>
        <taxon>Pezizomycotina</taxon>
        <taxon>Leotiomycetes</taxon>
        <taxon>Helotiales</taxon>
        <taxon>Sclerotiniaceae</taxon>
        <taxon>Monilinia</taxon>
    </lineage>
</organism>
<gene>
    <name evidence="6" type="ORF">EYC84_006732</name>
</gene>
<evidence type="ECO:0000259" key="5">
    <source>
        <dbReference type="PROSITE" id="PS50865"/>
    </source>
</evidence>